<protein>
    <submittedName>
        <fullName evidence="4">(2Fe-2S) ferredoxin domain-containing protein</fullName>
    </submittedName>
</protein>
<dbReference type="InterPro" id="IPR036249">
    <property type="entry name" value="Thioredoxin-like_sf"/>
</dbReference>
<evidence type="ECO:0000256" key="2">
    <source>
        <dbReference type="ARBA" id="ARBA00023004"/>
    </source>
</evidence>
<gene>
    <name evidence="4" type="ORF">ENR15_07870</name>
</gene>
<comment type="caution">
    <text evidence="4">The sequence shown here is derived from an EMBL/GenBank/DDBJ whole genome shotgun (WGS) entry which is preliminary data.</text>
</comment>
<organism evidence="4">
    <name type="scientific">Planktothricoides sp. SpSt-374</name>
    <dbReference type="NCBI Taxonomy" id="2282167"/>
    <lineage>
        <taxon>Bacteria</taxon>
        <taxon>Bacillati</taxon>
        <taxon>Cyanobacteriota</taxon>
        <taxon>Cyanophyceae</taxon>
        <taxon>Oscillatoriophycideae</taxon>
        <taxon>Oscillatoriales</taxon>
        <taxon>Oscillatoriaceae</taxon>
        <taxon>Planktothricoides</taxon>
    </lineage>
</organism>
<evidence type="ECO:0000313" key="4">
    <source>
        <dbReference type="EMBL" id="HGG00558.1"/>
    </source>
</evidence>
<dbReference type="Gene3D" id="3.40.30.10">
    <property type="entry name" value="Glutaredoxin"/>
    <property type="match status" value="1"/>
</dbReference>
<dbReference type="AlphaFoldDB" id="A0A7C3VLC5"/>
<sequence>MNNSKPRKSVAPFQVEGRFLGYIYKDGDKIKKLRLETAIGEYWFKLAKPLQTSLGEQLQPGDVVTVSGESSFCLKTGKLKLKAEALKRGADGGWQSLCSDRPGVAFAKDDQKQSVASDSRPLSCVVPEVPSATILVCQKSDCWKRGGSQVCQALEQHLRDRGLENQVTIQATGCMKRCKAGPNMIIMPDKTRYSHIEPSEIPQMIDEHFQAQIIQQVY</sequence>
<keyword evidence="1" id="KW-0479">Metal-binding</keyword>
<accession>A0A7C3VLC5</accession>
<dbReference type="PANTHER" id="PTHR43578:SF3">
    <property type="entry name" value="NADH-QUINONE OXIDOREDUCTASE SUBUNIT F"/>
    <property type="match status" value="1"/>
</dbReference>
<dbReference type="Pfam" id="PF01257">
    <property type="entry name" value="2Fe-2S_thioredx"/>
    <property type="match status" value="1"/>
</dbReference>
<dbReference type="GO" id="GO:0046872">
    <property type="term" value="F:metal ion binding"/>
    <property type="evidence" value="ECO:0007669"/>
    <property type="project" value="UniProtKB-KW"/>
</dbReference>
<keyword evidence="3" id="KW-0411">Iron-sulfur</keyword>
<dbReference type="GO" id="GO:0051536">
    <property type="term" value="F:iron-sulfur cluster binding"/>
    <property type="evidence" value="ECO:0007669"/>
    <property type="project" value="UniProtKB-KW"/>
</dbReference>
<dbReference type="PANTHER" id="PTHR43578">
    <property type="entry name" value="NADH-QUINONE OXIDOREDUCTASE SUBUNIT F"/>
    <property type="match status" value="1"/>
</dbReference>
<dbReference type="CDD" id="cd02980">
    <property type="entry name" value="TRX_Fd_family"/>
    <property type="match status" value="1"/>
</dbReference>
<evidence type="ECO:0000256" key="1">
    <source>
        <dbReference type="ARBA" id="ARBA00022723"/>
    </source>
</evidence>
<dbReference type="EMBL" id="DSPX01000078">
    <property type="protein sequence ID" value="HGG00558.1"/>
    <property type="molecule type" value="Genomic_DNA"/>
</dbReference>
<keyword evidence="2" id="KW-0408">Iron</keyword>
<evidence type="ECO:0000256" key="3">
    <source>
        <dbReference type="ARBA" id="ARBA00023014"/>
    </source>
</evidence>
<name>A0A7C3VLC5_9CYAN</name>
<proteinExistence type="predicted"/>
<dbReference type="SUPFAM" id="SSF52833">
    <property type="entry name" value="Thioredoxin-like"/>
    <property type="match status" value="1"/>
</dbReference>
<reference evidence="4" key="1">
    <citation type="journal article" date="2020" name="mSystems">
        <title>Genome- and Community-Level Interaction Insights into Carbon Utilization and Element Cycling Functions of Hydrothermarchaeota in Hydrothermal Sediment.</title>
        <authorList>
            <person name="Zhou Z."/>
            <person name="Liu Y."/>
            <person name="Xu W."/>
            <person name="Pan J."/>
            <person name="Luo Z.H."/>
            <person name="Li M."/>
        </authorList>
    </citation>
    <scope>NUCLEOTIDE SEQUENCE [LARGE SCALE GENOMIC DNA]</scope>
    <source>
        <strain evidence="4">SpSt-374</strain>
    </source>
</reference>